<protein>
    <recommendedName>
        <fullName evidence="6">Bromodomain associated domain-containing protein</fullName>
    </recommendedName>
</protein>
<evidence type="ECO:0000256" key="5">
    <source>
        <dbReference type="SAM" id="MobiDB-lite"/>
    </source>
</evidence>
<keyword evidence="8" id="KW-1185">Reference proteome</keyword>
<dbReference type="AlphaFoldDB" id="A0AAN7LLR3"/>
<dbReference type="PANTHER" id="PTHR46338:SF1">
    <property type="entry name" value="TRANSCRIPTION INITIATION FACTOR TFIID SUBUNIT 8"/>
    <property type="match status" value="1"/>
</dbReference>
<dbReference type="GO" id="GO:0046982">
    <property type="term" value="F:protein heterodimerization activity"/>
    <property type="evidence" value="ECO:0007669"/>
    <property type="project" value="InterPro"/>
</dbReference>
<accession>A0AAN7LLR3</accession>
<comment type="caution">
    <text evidence="7">The sequence shown here is derived from an EMBL/GenBank/DDBJ whole genome shotgun (WGS) entry which is preliminary data.</text>
</comment>
<evidence type="ECO:0000259" key="6">
    <source>
        <dbReference type="SMART" id="SM00576"/>
    </source>
</evidence>
<name>A0AAN7LLR3_TRANT</name>
<dbReference type="Gene3D" id="1.10.20.10">
    <property type="entry name" value="Histone, subunit A"/>
    <property type="match status" value="1"/>
</dbReference>
<evidence type="ECO:0000313" key="7">
    <source>
        <dbReference type="EMBL" id="KAK4790918.1"/>
    </source>
</evidence>
<dbReference type="SMART" id="SM00576">
    <property type="entry name" value="BTP"/>
    <property type="match status" value="1"/>
</dbReference>
<evidence type="ECO:0000313" key="8">
    <source>
        <dbReference type="Proteomes" id="UP001346149"/>
    </source>
</evidence>
<dbReference type="InterPro" id="IPR009072">
    <property type="entry name" value="Histone-fold"/>
</dbReference>
<feature type="region of interest" description="Disordered" evidence="5">
    <location>
        <begin position="321"/>
        <end position="344"/>
    </location>
</feature>
<reference evidence="7 8" key="1">
    <citation type="journal article" date="2023" name="Hortic Res">
        <title>Pangenome of water caltrop reveals structural variations and asymmetric subgenome divergence after allopolyploidization.</title>
        <authorList>
            <person name="Zhang X."/>
            <person name="Chen Y."/>
            <person name="Wang L."/>
            <person name="Yuan Y."/>
            <person name="Fang M."/>
            <person name="Shi L."/>
            <person name="Lu R."/>
            <person name="Comes H.P."/>
            <person name="Ma Y."/>
            <person name="Chen Y."/>
            <person name="Huang G."/>
            <person name="Zhou Y."/>
            <person name="Zheng Z."/>
            <person name="Qiu Y."/>
        </authorList>
    </citation>
    <scope>NUCLEOTIDE SEQUENCE [LARGE SCALE GENOMIC DNA]</scope>
    <source>
        <strain evidence="7">F231</strain>
    </source>
</reference>
<keyword evidence="4" id="KW-0539">Nucleus</keyword>
<evidence type="ECO:0000256" key="2">
    <source>
        <dbReference type="ARBA" id="ARBA00023015"/>
    </source>
</evidence>
<evidence type="ECO:0000256" key="4">
    <source>
        <dbReference type="ARBA" id="ARBA00023242"/>
    </source>
</evidence>
<evidence type="ECO:0000256" key="3">
    <source>
        <dbReference type="ARBA" id="ARBA00023163"/>
    </source>
</evidence>
<feature type="compositionally biased region" description="Polar residues" evidence="5">
    <location>
        <begin position="321"/>
        <end position="338"/>
    </location>
</feature>
<comment type="subcellular location">
    <subcellularLocation>
        <location evidence="1">Nucleus</location>
    </subcellularLocation>
</comment>
<proteinExistence type="predicted"/>
<dbReference type="Proteomes" id="UP001346149">
    <property type="component" value="Unassembled WGS sequence"/>
</dbReference>
<keyword evidence="3" id="KW-0804">Transcription</keyword>
<dbReference type="InterPro" id="IPR006565">
    <property type="entry name" value="BTP"/>
</dbReference>
<evidence type="ECO:0000256" key="1">
    <source>
        <dbReference type="ARBA" id="ARBA00004123"/>
    </source>
</evidence>
<keyword evidence="2" id="KW-0805">Transcription regulation</keyword>
<feature type="domain" description="Bromodomain associated" evidence="6">
    <location>
        <begin position="24"/>
        <end position="100"/>
    </location>
</feature>
<dbReference type="InterPro" id="IPR037818">
    <property type="entry name" value="TAF8"/>
</dbReference>
<gene>
    <name evidence="7" type="ORF">SAY86_031331</name>
</gene>
<dbReference type="Pfam" id="PF07524">
    <property type="entry name" value="Bromo_TP"/>
    <property type="match status" value="1"/>
</dbReference>
<sequence length="344" mass="38967">MRDGGREKRKRHESYNLHRNPESDLFSQAIVRVAVGQICHNEGFQAFQQSALETLSDIVIRYMHNIGKAAFSSANSAGRTVPNAFDIIHGIEDLHLGVGLPGAFNIDQCPLNSGVVKETLNYVYNSEEIPLAHPLHSFPISKRLKPSQSFMQSGDEPPYEHIPAWLPKFPDCLSLDQQEELTIEKSLSNLLNDFPCNVSWLSKDVKKENNPWTSPLLSEVPSVILPSKSNVQFMNVVVRNNTEDKPAPSDIFKKHNQTQMNDLIKLRPVVQFKIKSNKKLLYLPLHSTFQERCPQKTHQSSTYENCKDFDGERVLKESKESLTNSLKGETMPMGSTYSRIEDDC</sequence>
<dbReference type="GO" id="GO:0005669">
    <property type="term" value="C:transcription factor TFIID complex"/>
    <property type="evidence" value="ECO:0007669"/>
    <property type="project" value="InterPro"/>
</dbReference>
<dbReference type="PANTHER" id="PTHR46338">
    <property type="entry name" value="TRANSCRIPTION INITIATION FACTOR TFIID SUBUNIT 8"/>
    <property type="match status" value="1"/>
</dbReference>
<organism evidence="7 8">
    <name type="scientific">Trapa natans</name>
    <name type="common">Water chestnut</name>
    <dbReference type="NCBI Taxonomy" id="22666"/>
    <lineage>
        <taxon>Eukaryota</taxon>
        <taxon>Viridiplantae</taxon>
        <taxon>Streptophyta</taxon>
        <taxon>Embryophyta</taxon>
        <taxon>Tracheophyta</taxon>
        <taxon>Spermatophyta</taxon>
        <taxon>Magnoliopsida</taxon>
        <taxon>eudicotyledons</taxon>
        <taxon>Gunneridae</taxon>
        <taxon>Pentapetalae</taxon>
        <taxon>rosids</taxon>
        <taxon>malvids</taxon>
        <taxon>Myrtales</taxon>
        <taxon>Lythraceae</taxon>
        <taxon>Trapa</taxon>
    </lineage>
</organism>
<dbReference type="EMBL" id="JAXQNO010000009">
    <property type="protein sequence ID" value="KAK4790918.1"/>
    <property type="molecule type" value="Genomic_DNA"/>
</dbReference>